<feature type="compositionally biased region" description="Basic and acidic residues" evidence="4">
    <location>
        <begin position="278"/>
        <end position="291"/>
    </location>
</feature>
<dbReference type="EMBL" id="MU826355">
    <property type="protein sequence ID" value="KAJ7379870.1"/>
    <property type="molecule type" value="Genomic_DNA"/>
</dbReference>
<feature type="domain" description="EML-like second beta-propeller" evidence="5">
    <location>
        <begin position="82"/>
        <end position="248"/>
    </location>
</feature>
<evidence type="ECO:0000256" key="4">
    <source>
        <dbReference type="SAM" id="MobiDB-lite"/>
    </source>
</evidence>
<dbReference type="Gene3D" id="2.130.10.10">
    <property type="entry name" value="YVTN repeat-like/Quinoprotein amine dehydrogenase"/>
    <property type="match status" value="2"/>
</dbReference>
<gene>
    <name evidence="6" type="primary">EML5_2</name>
    <name evidence="6" type="ORF">OS493_012624</name>
</gene>
<comment type="caution">
    <text evidence="6">The sequence shown here is derived from an EMBL/GenBank/DDBJ whole genome shotgun (WGS) entry which is preliminary data.</text>
</comment>
<dbReference type="AlphaFoldDB" id="A0A9W9ZEK8"/>
<reference evidence="6" key="1">
    <citation type="submission" date="2023-01" db="EMBL/GenBank/DDBJ databases">
        <title>Genome assembly of the deep-sea coral Lophelia pertusa.</title>
        <authorList>
            <person name="Herrera S."/>
            <person name="Cordes E."/>
        </authorList>
    </citation>
    <scope>NUCLEOTIDE SEQUENCE</scope>
    <source>
        <strain evidence="6">USNM1676648</strain>
        <tissue evidence="6">Polyp</tissue>
    </source>
</reference>
<dbReference type="PROSITE" id="PS50082">
    <property type="entry name" value="WD_REPEATS_2"/>
    <property type="match status" value="1"/>
</dbReference>
<evidence type="ECO:0000313" key="6">
    <source>
        <dbReference type="EMBL" id="KAJ7379870.1"/>
    </source>
</evidence>
<dbReference type="InterPro" id="IPR015943">
    <property type="entry name" value="WD40/YVTN_repeat-like_dom_sf"/>
</dbReference>
<evidence type="ECO:0000256" key="2">
    <source>
        <dbReference type="ARBA" id="ARBA00022737"/>
    </source>
</evidence>
<feature type="region of interest" description="Disordered" evidence="4">
    <location>
        <begin position="252"/>
        <end position="345"/>
    </location>
</feature>
<protein>
    <submittedName>
        <fullName evidence="6">Echinoderm microtubule-associated protein-like 5</fullName>
    </submittedName>
</protein>
<keyword evidence="2" id="KW-0677">Repeat</keyword>
<organism evidence="6 7">
    <name type="scientific">Desmophyllum pertusum</name>
    <dbReference type="NCBI Taxonomy" id="174260"/>
    <lineage>
        <taxon>Eukaryota</taxon>
        <taxon>Metazoa</taxon>
        <taxon>Cnidaria</taxon>
        <taxon>Anthozoa</taxon>
        <taxon>Hexacorallia</taxon>
        <taxon>Scleractinia</taxon>
        <taxon>Caryophylliina</taxon>
        <taxon>Caryophylliidae</taxon>
        <taxon>Desmophyllum</taxon>
    </lineage>
</organism>
<dbReference type="PANTHER" id="PTHR13720:SF33">
    <property type="entry name" value="HELP DOMAIN-CONTAINING PROTEIN"/>
    <property type="match status" value="1"/>
</dbReference>
<feature type="repeat" description="WD" evidence="3">
    <location>
        <begin position="215"/>
        <end position="248"/>
    </location>
</feature>
<dbReference type="InterPro" id="IPR036322">
    <property type="entry name" value="WD40_repeat_dom_sf"/>
</dbReference>
<feature type="compositionally biased region" description="Acidic residues" evidence="4">
    <location>
        <begin position="259"/>
        <end position="275"/>
    </location>
</feature>
<keyword evidence="1 3" id="KW-0853">WD repeat</keyword>
<dbReference type="Pfam" id="PF23414">
    <property type="entry name" value="Beta-prop_EML_2"/>
    <property type="match status" value="1"/>
</dbReference>
<dbReference type="InterPro" id="IPR050630">
    <property type="entry name" value="WD_repeat_EMAP"/>
</dbReference>
<dbReference type="PANTHER" id="PTHR13720">
    <property type="entry name" value="WD-40 REPEAT PROTEIN"/>
    <property type="match status" value="1"/>
</dbReference>
<dbReference type="FunFam" id="2.130.10.10:FF:000044">
    <property type="entry name" value="echinoderm microtubule-associated protein-like 6 isoform X1"/>
    <property type="match status" value="1"/>
</dbReference>
<accession>A0A9W9ZEK8</accession>
<evidence type="ECO:0000259" key="5">
    <source>
        <dbReference type="Pfam" id="PF23414"/>
    </source>
</evidence>
<dbReference type="Proteomes" id="UP001163046">
    <property type="component" value="Unassembled WGS sequence"/>
</dbReference>
<keyword evidence="7" id="KW-1185">Reference proteome</keyword>
<dbReference type="SMART" id="SM00320">
    <property type="entry name" value="WD40"/>
    <property type="match status" value="4"/>
</dbReference>
<dbReference type="InterPro" id="IPR005108">
    <property type="entry name" value="HELP"/>
</dbReference>
<dbReference type="SUPFAM" id="SSF50978">
    <property type="entry name" value="WD40 repeat-like"/>
    <property type="match status" value="1"/>
</dbReference>
<name>A0A9W9ZEK8_9CNID</name>
<dbReference type="Pfam" id="PF00400">
    <property type="entry name" value="WD40"/>
    <property type="match status" value="1"/>
</dbReference>
<dbReference type="GO" id="GO:0008017">
    <property type="term" value="F:microtubule binding"/>
    <property type="evidence" value="ECO:0007669"/>
    <property type="project" value="TreeGrafter"/>
</dbReference>
<dbReference type="InterPro" id="IPR001680">
    <property type="entry name" value="WD40_rpt"/>
</dbReference>
<feature type="compositionally biased region" description="Basic and acidic residues" evidence="4">
    <location>
        <begin position="305"/>
        <end position="317"/>
    </location>
</feature>
<sequence length="385" mass="43051">MEIEKSGPITVLIQGHLEGELWGLASHPTEEICATVSDDMTVRVWDLAAHRMKNVRKLTKSARSVTFSPDGRALAIGFKDGQGKYLAVASHDNFVDIYNVLSSKRVGICKGSSSYITHVDWDSKGKLLQTNSGAKERLFFEAPRGTRQAIVSNEAKKIDWFTWTGVLGEDCTGIWPPHSDITDVNTVDLTKDKKILATGDDFGFVKGKHAKFKKYVGHSAHVTNVRWTNDDSRLVSVGGADTSVMVWSHARAHEREETGGDSDDSDTDSEEEGGYDSDVQKEKNLTYEDKIYANPIRTTKGVKPHLRERQDDEEHRPAVSRGSKVPPKVRQLDRQKDSGKKRRNQPIQELTLEFIHGYRGFDTRNNLHYLPEGDIVYHAAGAGLY</sequence>
<evidence type="ECO:0000256" key="3">
    <source>
        <dbReference type="PROSITE-ProRule" id="PRU00221"/>
    </source>
</evidence>
<proteinExistence type="predicted"/>
<dbReference type="PROSITE" id="PS50294">
    <property type="entry name" value="WD_REPEATS_REGION"/>
    <property type="match status" value="1"/>
</dbReference>
<dbReference type="InterPro" id="IPR055442">
    <property type="entry name" value="Beta-prop_EML-like_2nd"/>
</dbReference>
<evidence type="ECO:0000313" key="7">
    <source>
        <dbReference type="Proteomes" id="UP001163046"/>
    </source>
</evidence>
<evidence type="ECO:0000256" key="1">
    <source>
        <dbReference type="ARBA" id="ARBA00022574"/>
    </source>
</evidence>
<dbReference type="OrthoDB" id="47802at2759"/>
<dbReference type="Pfam" id="PF03451">
    <property type="entry name" value="HELP"/>
    <property type="match status" value="1"/>
</dbReference>